<accession>A0AAV2TD06</accession>
<protein>
    <recommendedName>
        <fullName evidence="2">MATH domain-containing protein</fullName>
    </recommendedName>
</protein>
<dbReference type="InterPro" id="IPR002083">
    <property type="entry name" value="MATH/TRAF_dom"/>
</dbReference>
<dbReference type="InterPro" id="IPR008974">
    <property type="entry name" value="TRAF-like"/>
</dbReference>
<organism evidence="3 4">
    <name type="scientific">Calicophoron daubneyi</name>
    <name type="common">Rumen fluke</name>
    <name type="synonym">Paramphistomum daubneyi</name>
    <dbReference type="NCBI Taxonomy" id="300641"/>
    <lineage>
        <taxon>Eukaryota</taxon>
        <taxon>Metazoa</taxon>
        <taxon>Spiralia</taxon>
        <taxon>Lophotrochozoa</taxon>
        <taxon>Platyhelminthes</taxon>
        <taxon>Trematoda</taxon>
        <taxon>Digenea</taxon>
        <taxon>Plagiorchiida</taxon>
        <taxon>Pronocephalata</taxon>
        <taxon>Paramphistomoidea</taxon>
        <taxon>Paramphistomidae</taxon>
        <taxon>Calicophoron</taxon>
    </lineage>
</organism>
<reference evidence="3" key="1">
    <citation type="submission" date="2024-06" db="EMBL/GenBank/DDBJ databases">
        <authorList>
            <person name="Liu X."/>
            <person name="Lenzi L."/>
            <person name="Haldenby T S."/>
            <person name="Uol C."/>
        </authorList>
    </citation>
    <scope>NUCLEOTIDE SEQUENCE</scope>
</reference>
<dbReference type="Gene3D" id="2.60.210.10">
    <property type="entry name" value="Apoptosis, Tumor Necrosis Factor Receptor Associated Protein 2, Chain A"/>
    <property type="match status" value="1"/>
</dbReference>
<gene>
    <name evidence="3" type="ORF">CDAUBV1_LOCUS8373</name>
</gene>
<dbReference type="EMBL" id="CAXLJL010000212">
    <property type="protein sequence ID" value="CAL5134590.1"/>
    <property type="molecule type" value="Genomic_DNA"/>
</dbReference>
<comment type="caution">
    <text evidence="3">The sequence shown here is derived from an EMBL/GenBank/DDBJ whole genome shotgun (WGS) entry which is preliminary data.</text>
</comment>
<sequence>MDAVTGGSSNDSLGDKVRQDRRCNRLCKELNEVAGENSVLRRLAEQQQSLFEDLIRLANLVRRQPQTESSPKAPSASTKITNREATRQSSLPFAPNTASQSLSPLCENCQCLSKLIAAMSGTCACGNQCSLCSALKFCSNSPKSEGALFSPQNKNISNQPYILPSAGNYASDNRIDPTRNQAVLSFAYPGQEVKVEVMPTFCRTTVIPRSSKTELPYSEPQDRKISRGPLRTSGLNGLNMDNAIVDFLGKMSPSPKNSNASETGKGELSQEVMSVHCNFYIWVIKNYRAVEGLENGYWSEPFYLGYPGYRMRAKIEFTTHYLGIFIQLLPGEYDNMISWPFRQDMQFIIIDQTLSGRNISRVLKPFPDDADEQGIWNRPSISSVDIAPHDMDSWSDDHPAWGIPDFAIRSMLTDPSGKPTEYVSNDQMYIAMRLL</sequence>
<proteinExistence type="predicted"/>
<feature type="compositionally biased region" description="Polar residues" evidence="1">
    <location>
        <begin position="87"/>
        <end position="99"/>
    </location>
</feature>
<evidence type="ECO:0000313" key="4">
    <source>
        <dbReference type="Proteomes" id="UP001497525"/>
    </source>
</evidence>
<dbReference type="SUPFAM" id="SSF49599">
    <property type="entry name" value="TRAF domain-like"/>
    <property type="match status" value="1"/>
</dbReference>
<evidence type="ECO:0000259" key="2">
    <source>
        <dbReference type="PROSITE" id="PS50144"/>
    </source>
</evidence>
<evidence type="ECO:0000313" key="3">
    <source>
        <dbReference type="EMBL" id="CAL5134590.1"/>
    </source>
</evidence>
<feature type="compositionally biased region" description="Polar residues" evidence="1">
    <location>
        <begin position="64"/>
        <end position="80"/>
    </location>
</feature>
<feature type="domain" description="MATH" evidence="2">
    <location>
        <begin position="277"/>
        <end position="434"/>
    </location>
</feature>
<feature type="region of interest" description="Disordered" evidence="1">
    <location>
        <begin position="212"/>
        <end position="232"/>
    </location>
</feature>
<name>A0AAV2TD06_CALDB</name>
<dbReference type="PROSITE" id="PS50144">
    <property type="entry name" value="MATH"/>
    <property type="match status" value="1"/>
</dbReference>
<dbReference type="InterPro" id="IPR049342">
    <property type="entry name" value="TRAF1-6_MATH_dom"/>
</dbReference>
<dbReference type="Pfam" id="PF21355">
    <property type="entry name" value="TRAF-mep_MATH"/>
    <property type="match status" value="1"/>
</dbReference>
<dbReference type="Proteomes" id="UP001497525">
    <property type="component" value="Unassembled WGS sequence"/>
</dbReference>
<dbReference type="AlphaFoldDB" id="A0AAV2TD06"/>
<evidence type="ECO:0000256" key="1">
    <source>
        <dbReference type="SAM" id="MobiDB-lite"/>
    </source>
</evidence>
<feature type="region of interest" description="Disordered" evidence="1">
    <location>
        <begin position="62"/>
        <end position="99"/>
    </location>
</feature>